<dbReference type="InterPro" id="IPR011701">
    <property type="entry name" value="MFS"/>
</dbReference>
<evidence type="ECO:0000313" key="7">
    <source>
        <dbReference type="Proteomes" id="UP000494106"/>
    </source>
</evidence>
<evidence type="ECO:0000256" key="2">
    <source>
        <dbReference type="ARBA" id="ARBA00022692"/>
    </source>
</evidence>
<feature type="transmembrane region" description="Helical" evidence="5">
    <location>
        <begin position="43"/>
        <end position="63"/>
    </location>
</feature>
<name>A0A8S1A5I3_ARCPL</name>
<feature type="transmembrane region" description="Helical" evidence="5">
    <location>
        <begin position="239"/>
        <end position="261"/>
    </location>
</feature>
<dbReference type="InterPro" id="IPR036259">
    <property type="entry name" value="MFS_trans_sf"/>
</dbReference>
<proteinExistence type="predicted"/>
<gene>
    <name evidence="6" type="ORF">APLA_LOCUS9590</name>
</gene>
<feature type="transmembrane region" description="Helical" evidence="5">
    <location>
        <begin position="212"/>
        <end position="233"/>
    </location>
</feature>
<dbReference type="Proteomes" id="UP000494106">
    <property type="component" value="Unassembled WGS sequence"/>
</dbReference>
<sequence length="507" mass="56789">MNTNTEKDNNYNPMEHGNAHIELDNQGLIEKEDSSFREKVTNVIRNITVEPCMFMVITAISLYNMASQNLQLEKACRVNLNFSTEICDSLILQDGVAHSDYERETQHLLAKALAWKTYLTATLTCIIALFIGSFSDKTGHRKLFLIVLTTGLILNGINSIINVYFFYETTLETIVFSGAIIEGLSGGLGILFITCFAYISAITTDKDRTFRIGILVFCTSLASPIGTMLSGVLLNALGYYGIIGISIALNVVSVLYTIFVISDPKKSPEQQAYSGSNWWQLLRIFFNISNVKDTMNIIIRKAPNSRRLRLCILLLVVIVLFGPFYGETSIMYLNVRYRFKWDEVQYSLFQSYNLFTNFIGTALSILVIIKYLGWHDSLLGIISTLSKIAASFIYCFAQTGLVFYFGPMIDIMNGIPLLAMRSIMSKMVEGHEIGKLSSLVGIVENLSPLIYVPLYAKVYSATMEVLPGAVFLVGGLLMLPAVVVLCYLFYEHRMQVRQSQSNLSQIS</sequence>
<feature type="transmembrane region" description="Helical" evidence="5">
    <location>
        <begin position="143"/>
        <end position="167"/>
    </location>
</feature>
<comment type="subcellular location">
    <subcellularLocation>
        <location evidence="1">Membrane</location>
        <topology evidence="1">Multi-pass membrane protein</topology>
    </subcellularLocation>
</comment>
<dbReference type="PANTHER" id="PTHR23507:SF1">
    <property type="entry name" value="FI18259P1-RELATED"/>
    <property type="match status" value="1"/>
</dbReference>
<protein>
    <submittedName>
        <fullName evidence="6">Uncharacterized protein</fullName>
    </submittedName>
</protein>
<dbReference type="GO" id="GO:0016020">
    <property type="term" value="C:membrane"/>
    <property type="evidence" value="ECO:0007669"/>
    <property type="project" value="UniProtKB-SubCell"/>
</dbReference>
<feature type="transmembrane region" description="Helical" evidence="5">
    <location>
        <begin position="468"/>
        <end position="490"/>
    </location>
</feature>
<dbReference type="PANTHER" id="PTHR23507">
    <property type="entry name" value="ZGC:174356"/>
    <property type="match status" value="1"/>
</dbReference>
<keyword evidence="4 5" id="KW-0472">Membrane</keyword>
<dbReference type="EMBL" id="CADEBC010000519">
    <property type="protein sequence ID" value="CAB3243663.1"/>
    <property type="molecule type" value="Genomic_DNA"/>
</dbReference>
<dbReference type="OrthoDB" id="3026777at2759"/>
<dbReference type="SUPFAM" id="SSF103473">
    <property type="entry name" value="MFS general substrate transporter"/>
    <property type="match status" value="1"/>
</dbReference>
<evidence type="ECO:0000256" key="1">
    <source>
        <dbReference type="ARBA" id="ARBA00004141"/>
    </source>
</evidence>
<accession>A0A8S1A5I3</accession>
<dbReference type="Pfam" id="PF07690">
    <property type="entry name" value="MFS_1"/>
    <property type="match status" value="1"/>
</dbReference>
<dbReference type="GO" id="GO:0022857">
    <property type="term" value="F:transmembrane transporter activity"/>
    <property type="evidence" value="ECO:0007669"/>
    <property type="project" value="InterPro"/>
</dbReference>
<comment type="caution">
    <text evidence="6">The sequence shown here is derived from an EMBL/GenBank/DDBJ whole genome shotgun (WGS) entry which is preliminary data.</text>
</comment>
<keyword evidence="2 5" id="KW-0812">Transmembrane</keyword>
<feature type="transmembrane region" description="Helical" evidence="5">
    <location>
        <begin position="113"/>
        <end position="131"/>
    </location>
</feature>
<keyword evidence="7" id="KW-1185">Reference proteome</keyword>
<evidence type="ECO:0000256" key="5">
    <source>
        <dbReference type="SAM" id="Phobius"/>
    </source>
</evidence>
<evidence type="ECO:0000256" key="4">
    <source>
        <dbReference type="ARBA" id="ARBA00023136"/>
    </source>
</evidence>
<feature type="transmembrane region" description="Helical" evidence="5">
    <location>
        <begin position="173"/>
        <end position="200"/>
    </location>
</feature>
<organism evidence="6 7">
    <name type="scientific">Arctia plantaginis</name>
    <name type="common">Wood tiger moth</name>
    <name type="synonym">Phalaena plantaginis</name>
    <dbReference type="NCBI Taxonomy" id="874455"/>
    <lineage>
        <taxon>Eukaryota</taxon>
        <taxon>Metazoa</taxon>
        <taxon>Ecdysozoa</taxon>
        <taxon>Arthropoda</taxon>
        <taxon>Hexapoda</taxon>
        <taxon>Insecta</taxon>
        <taxon>Pterygota</taxon>
        <taxon>Neoptera</taxon>
        <taxon>Endopterygota</taxon>
        <taxon>Lepidoptera</taxon>
        <taxon>Glossata</taxon>
        <taxon>Ditrysia</taxon>
        <taxon>Noctuoidea</taxon>
        <taxon>Erebidae</taxon>
        <taxon>Arctiinae</taxon>
        <taxon>Arctia</taxon>
    </lineage>
</organism>
<dbReference type="AlphaFoldDB" id="A0A8S1A5I3"/>
<feature type="transmembrane region" description="Helical" evidence="5">
    <location>
        <begin position="310"/>
        <end position="332"/>
    </location>
</feature>
<dbReference type="Gene3D" id="1.20.1250.20">
    <property type="entry name" value="MFS general substrate transporter like domains"/>
    <property type="match status" value="1"/>
</dbReference>
<feature type="transmembrane region" description="Helical" evidence="5">
    <location>
        <begin position="352"/>
        <end position="371"/>
    </location>
</feature>
<evidence type="ECO:0000256" key="3">
    <source>
        <dbReference type="ARBA" id="ARBA00022989"/>
    </source>
</evidence>
<evidence type="ECO:0000313" key="6">
    <source>
        <dbReference type="EMBL" id="CAB3243663.1"/>
    </source>
</evidence>
<reference evidence="6 7" key="1">
    <citation type="submission" date="2020-04" db="EMBL/GenBank/DDBJ databases">
        <authorList>
            <person name="Wallbank WR R."/>
            <person name="Pardo Diaz C."/>
            <person name="Kozak K."/>
            <person name="Martin S."/>
            <person name="Jiggins C."/>
            <person name="Moest M."/>
            <person name="Warren A I."/>
            <person name="Byers J.R.P. K."/>
            <person name="Montejo-Kovacevich G."/>
            <person name="Yen C E."/>
        </authorList>
    </citation>
    <scope>NUCLEOTIDE SEQUENCE [LARGE SCALE GENOMIC DNA]</scope>
</reference>
<keyword evidence="3 5" id="KW-1133">Transmembrane helix</keyword>